<feature type="domain" description="SpoOB alpha-helical" evidence="5">
    <location>
        <begin position="48"/>
        <end position="107"/>
    </location>
</feature>
<dbReference type="AlphaFoldDB" id="A0A6I4W400"/>
<dbReference type="InterPro" id="IPR039506">
    <property type="entry name" value="SPOB_a"/>
</dbReference>
<evidence type="ECO:0000313" key="7">
    <source>
        <dbReference type="Proteomes" id="UP000430692"/>
    </source>
</evidence>
<evidence type="ECO:0000256" key="1">
    <source>
        <dbReference type="ARBA" id="ARBA00022553"/>
    </source>
</evidence>
<keyword evidence="2" id="KW-0808">Transferase</keyword>
<reference evidence="6 7" key="1">
    <citation type="submission" date="2019-12" db="EMBL/GenBank/DDBJ databases">
        <title>Whole-genome analyses of novel actinobacteria.</title>
        <authorList>
            <person name="Sahin N."/>
            <person name="Saygin H."/>
        </authorList>
    </citation>
    <scope>NUCLEOTIDE SEQUENCE [LARGE SCALE GENOMIC DNA]</scope>
    <source>
        <strain evidence="6 7">KC615</strain>
    </source>
</reference>
<keyword evidence="4" id="KW-0812">Transmembrane</keyword>
<dbReference type="SUPFAM" id="SSF55890">
    <property type="entry name" value="Sporulation response regulatory protein Spo0B"/>
    <property type="match status" value="1"/>
</dbReference>
<dbReference type="GO" id="GO:0000155">
    <property type="term" value="F:phosphorelay sensor kinase activity"/>
    <property type="evidence" value="ECO:0007669"/>
    <property type="project" value="InterPro"/>
</dbReference>
<evidence type="ECO:0000256" key="4">
    <source>
        <dbReference type="SAM" id="Phobius"/>
    </source>
</evidence>
<dbReference type="EMBL" id="WUUL01000011">
    <property type="protein sequence ID" value="MXQ55032.1"/>
    <property type="molecule type" value="Genomic_DNA"/>
</dbReference>
<accession>A0A6I4W400</accession>
<keyword evidence="3" id="KW-0418">Kinase</keyword>
<keyword evidence="1" id="KW-0597">Phosphoprotein</keyword>
<dbReference type="RefSeq" id="WP_160802385.1">
    <property type="nucleotide sequence ID" value="NZ_WUUL01000011.1"/>
</dbReference>
<evidence type="ECO:0000256" key="2">
    <source>
        <dbReference type="ARBA" id="ARBA00022679"/>
    </source>
</evidence>
<dbReference type="Gene3D" id="1.10.287.130">
    <property type="match status" value="1"/>
</dbReference>
<proteinExistence type="predicted"/>
<evidence type="ECO:0000256" key="3">
    <source>
        <dbReference type="ARBA" id="ARBA00022777"/>
    </source>
</evidence>
<comment type="caution">
    <text evidence="6">The sequence shown here is derived from an EMBL/GenBank/DDBJ whole genome shotgun (WGS) entry which is preliminary data.</text>
</comment>
<keyword evidence="4" id="KW-0472">Membrane</keyword>
<name>A0A6I4W400_9BACL</name>
<feature type="transmembrane region" description="Helical" evidence="4">
    <location>
        <begin position="26"/>
        <end position="43"/>
    </location>
</feature>
<organism evidence="6 7">
    <name type="scientific">Shimazuella alba</name>
    <dbReference type="NCBI Taxonomy" id="2690964"/>
    <lineage>
        <taxon>Bacteria</taxon>
        <taxon>Bacillati</taxon>
        <taxon>Bacillota</taxon>
        <taxon>Bacilli</taxon>
        <taxon>Bacillales</taxon>
        <taxon>Thermoactinomycetaceae</taxon>
        <taxon>Shimazuella</taxon>
    </lineage>
</organism>
<sequence length="234" mass="27883">MPRSSFYLIPPFLVLVVWWLTTWEHVWFVTIGIIFVLSMFFFIRARNREHKQQEAADTKRLLGKIRHDLMNHVQVLMGYHMMKQEDKGNEYLQRLAEHAAKEREIAELQDEELAVFLLTLSHHYPQWEWEVQKLPTYIEPRAKTNEPIAKWLAVCIRVLAKMGEEKYDWQKVVLQLSGDDQTNFFSFQVYNAENEIIPLHVPAGEWTNLKDQFKQLQMEIVSQQRLTLRTGLSR</sequence>
<dbReference type="Proteomes" id="UP000430692">
    <property type="component" value="Unassembled WGS sequence"/>
</dbReference>
<keyword evidence="4" id="KW-1133">Transmembrane helix</keyword>
<keyword evidence="7" id="KW-1185">Reference proteome</keyword>
<dbReference type="InterPro" id="IPR016120">
    <property type="entry name" value="Sig_transdc_His_kin_SpoOB"/>
</dbReference>
<dbReference type="Pfam" id="PF14689">
    <property type="entry name" value="SPOB_a"/>
    <property type="match status" value="1"/>
</dbReference>
<evidence type="ECO:0000259" key="5">
    <source>
        <dbReference type="Pfam" id="PF14689"/>
    </source>
</evidence>
<gene>
    <name evidence="6" type="ORF">GSM42_15170</name>
</gene>
<evidence type="ECO:0000313" key="6">
    <source>
        <dbReference type="EMBL" id="MXQ55032.1"/>
    </source>
</evidence>
<feature type="transmembrane region" description="Helical" evidence="4">
    <location>
        <begin position="5"/>
        <end position="20"/>
    </location>
</feature>
<protein>
    <recommendedName>
        <fullName evidence="5">SpoOB alpha-helical domain-containing protein</fullName>
    </recommendedName>
</protein>